<dbReference type="Proteomes" id="UP000188169">
    <property type="component" value="Unassembled WGS sequence"/>
</dbReference>
<dbReference type="InterPro" id="IPR006944">
    <property type="entry name" value="Phage/GTA_portal"/>
</dbReference>
<dbReference type="RefSeq" id="WP_095532730.1">
    <property type="nucleotide sequence ID" value="NZ_FUGD01000075.1"/>
</dbReference>
<accession>A0A1R4EF97</accession>
<dbReference type="Pfam" id="PF04860">
    <property type="entry name" value="Phage_portal"/>
    <property type="match status" value="1"/>
</dbReference>
<proteinExistence type="predicted"/>
<dbReference type="NCBIfam" id="TIGR01537">
    <property type="entry name" value="portal_HK97"/>
    <property type="match status" value="1"/>
</dbReference>
<dbReference type="AlphaFoldDB" id="A0A1R4EF97"/>
<sequence>MIKKQVGPIRAAILEFMGVPAEITQLDANQVLSLLGNGTQTSSGKNVTVDSALQLSTVWACVRLISETVSTLPLRVYQNNDDGSRTLAKSHHLYKLLCKKPNAEFTPSRFRLMIVASICLWGNAYVEKIYIGKRLVSLEPLLPQCITVKRLKYGSLEYKEVKNGKERVIPENRIMHIRGFGIDGINGLATIYQGRETVGSATAADQSAGKFFKKGMQPSGFLTTDVQLNDKQRGQIGDNVTKYAMSENAGRIMVLEAGMKYQNITMNPEAAQLLQTRSYNVEELCRLWRVPPFMIGHMDKASSWASSTEAQMLHFLTNTLRPLLVNIEQELTASLLDPRESDDITIEFSVEGLLRADSKGRAEYYNSALNNGWMNRNEVRRLENLPPVPGGDVYTVQSALINLEHVGKNYGAINDEPTQQTT</sequence>
<dbReference type="InterPro" id="IPR006427">
    <property type="entry name" value="Portal_HK97"/>
</dbReference>
<protein>
    <submittedName>
        <fullName evidence="1">Phage portal protein</fullName>
    </submittedName>
</protein>
<organism evidence="1 2">
    <name type="scientific">Psychrobacter pasteurii</name>
    <dbReference type="NCBI Taxonomy" id="1945520"/>
    <lineage>
        <taxon>Bacteria</taxon>
        <taxon>Pseudomonadati</taxon>
        <taxon>Pseudomonadota</taxon>
        <taxon>Gammaproteobacteria</taxon>
        <taxon>Moraxellales</taxon>
        <taxon>Moraxellaceae</taxon>
        <taxon>Psychrobacter</taxon>
    </lineage>
</organism>
<dbReference type="STRING" id="1945520.A1019T_01142"/>
<evidence type="ECO:0000313" key="1">
    <source>
        <dbReference type="EMBL" id="SJM37171.1"/>
    </source>
</evidence>
<reference evidence="2" key="1">
    <citation type="submission" date="2017-02" db="EMBL/GenBank/DDBJ databases">
        <authorList>
            <person name="Mornico D."/>
        </authorList>
    </citation>
    <scope>NUCLEOTIDE SEQUENCE [LARGE SCALE GENOMIC DNA]</scope>
</reference>
<dbReference type="OrthoDB" id="9765386at2"/>
<evidence type="ECO:0000313" key="2">
    <source>
        <dbReference type="Proteomes" id="UP000188169"/>
    </source>
</evidence>
<gene>
    <name evidence="1" type="ORF">A1019T_01142</name>
</gene>
<dbReference type="EMBL" id="FUGD01000075">
    <property type="protein sequence ID" value="SJM37171.1"/>
    <property type="molecule type" value="Genomic_DNA"/>
</dbReference>
<keyword evidence="2" id="KW-1185">Reference proteome</keyword>
<name>A0A1R4EF97_9GAMM</name>